<dbReference type="GO" id="GO:0016787">
    <property type="term" value="F:hydrolase activity"/>
    <property type="evidence" value="ECO:0007669"/>
    <property type="project" value="UniProtKB-KW"/>
</dbReference>
<keyword evidence="3 5" id="KW-0347">Helicase</keyword>
<accession>A0A482XE07</accession>
<dbReference type="AlphaFoldDB" id="A0A482XE07"/>
<evidence type="ECO:0008006" key="12">
    <source>
        <dbReference type="Google" id="ProtNLM"/>
    </source>
</evidence>
<dbReference type="SUPFAM" id="SSF52540">
    <property type="entry name" value="P-loop containing nucleoside triphosphate hydrolases"/>
    <property type="match status" value="1"/>
</dbReference>
<feature type="compositionally biased region" description="Basic and acidic residues" evidence="7">
    <location>
        <begin position="436"/>
        <end position="450"/>
    </location>
</feature>
<dbReference type="STRING" id="195883.A0A482XE07"/>
<evidence type="ECO:0000259" key="9">
    <source>
        <dbReference type="PROSITE" id="PS51194"/>
    </source>
</evidence>
<dbReference type="PANTHER" id="PTHR47959">
    <property type="entry name" value="ATP-DEPENDENT RNA HELICASE RHLE-RELATED"/>
    <property type="match status" value="1"/>
</dbReference>
<dbReference type="InterPro" id="IPR011545">
    <property type="entry name" value="DEAD/DEAH_box_helicase_dom"/>
</dbReference>
<dbReference type="EMBL" id="QKKF02012425">
    <property type="protein sequence ID" value="RZF43669.1"/>
    <property type="molecule type" value="Genomic_DNA"/>
</dbReference>
<dbReference type="InterPro" id="IPR050079">
    <property type="entry name" value="DEAD_box_RNA_helicase"/>
</dbReference>
<dbReference type="Pfam" id="PF00270">
    <property type="entry name" value="DEAD"/>
    <property type="match status" value="1"/>
</dbReference>
<gene>
    <name evidence="10" type="ORF">LSTR_LSTR015675</name>
</gene>
<feature type="domain" description="Helicase ATP-binding" evidence="8">
    <location>
        <begin position="1"/>
        <end position="89"/>
    </location>
</feature>
<dbReference type="GO" id="GO:0003724">
    <property type="term" value="F:RNA helicase activity"/>
    <property type="evidence" value="ECO:0007669"/>
    <property type="project" value="TreeGrafter"/>
</dbReference>
<evidence type="ECO:0000256" key="4">
    <source>
        <dbReference type="ARBA" id="ARBA00022840"/>
    </source>
</evidence>
<comment type="similarity">
    <text evidence="5">Belongs to the DEAD box helicase family.</text>
</comment>
<dbReference type="InterPro" id="IPR027417">
    <property type="entry name" value="P-loop_NTPase"/>
</dbReference>
<evidence type="ECO:0000256" key="6">
    <source>
        <dbReference type="SAM" id="Coils"/>
    </source>
</evidence>
<evidence type="ECO:0000313" key="10">
    <source>
        <dbReference type="EMBL" id="RZF43669.1"/>
    </source>
</evidence>
<dbReference type="InterPro" id="IPR000629">
    <property type="entry name" value="RNA-helicase_DEAD-box_CS"/>
</dbReference>
<keyword evidence="2 5" id="KW-0378">Hydrolase</keyword>
<keyword evidence="1 5" id="KW-0547">Nucleotide-binding</keyword>
<keyword evidence="4 5" id="KW-0067">ATP-binding</keyword>
<feature type="compositionally biased region" description="Basic residues" evidence="7">
    <location>
        <begin position="463"/>
        <end position="472"/>
    </location>
</feature>
<dbReference type="InterPro" id="IPR001650">
    <property type="entry name" value="Helicase_C-like"/>
</dbReference>
<evidence type="ECO:0000313" key="11">
    <source>
        <dbReference type="Proteomes" id="UP000291343"/>
    </source>
</evidence>
<dbReference type="Gene3D" id="3.40.50.300">
    <property type="entry name" value="P-loop containing nucleotide triphosphate hydrolases"/>
    <property type="match status" value="2"/>
</dbReference>
<keyword evidence="11" id="KW-1185">Reference proteome</keyword>
<dbReference type="GO" id="GO:0005524">
    <property type="term" value="F:ATP binding"/>
    <property type="evidence" value="ECO:0007669"/>
    <property type="project" value="UniProtKB-KW"/>
</dbReference>
<organism evidence="10 11">
    <name type="scientific">Laodelphax striatellus</name>
    <name type="common">Small brown planthopper</name>
    <name type="synonym">Delphax striatella</name>
    <dbReference type="NCBI Taxonomy" id="195883"/>
    <lineage>
        <taxon>Eukaryota</taxon>
        <taxon>Metazoa</taxon>
        <taxon>Ecdysozoa</taxon>
        <taxon>Arthropoda</taxon>
        <taxon>Hexapoda</taxon>
        <taxon>Insecta</taxon>
        <taxon>Pterygota</taxon>
        <taxon>Neoptera</taxon>
        <taxon>Paraneoptera</taxon>
        <taxon>Hemiptera</taxon>
        <taxon>Auchenorrhyncha</taxon>
        <taxon>Fulgoroidea</taxon>
        <taxon>Delphacidae</taxon>
        <taxon>Criomorphinae</taxon>
        <taxon>Laodelphax</taxon>
    </lineage>
</organism>
<proteinExistence type="inferred from homology"/>
<evidence type="ECO:0000256" key="1">
    <source>
        <dbReference type="ARBA" id="ARBA00022741"/>
    </source>
</evidence>
<dbReference type="OrthoDB" id="10259843at2759"/>
<evidence type="ECO:0000256" key="7">
    <source>
        <dbReference type="SAM" id="MobiDB-lite"/>
    </source>
</evidence>
<dbReference type="PANTHER" id="PTHR47959:SF1">
    <property type="entry name" value="ATP-DEPENDENT RNA HELICASE DBPA"/>
    <property type="match status" value="1"/>
</dbReference>
<feature type="domain" description="Helicase C-terminal" evidence="9">
    <location>
        <begin position="100"/>
        <end position="262"/>
    </location>
</feature>
<evidence type="ECO:0000256" key="2">
    <source>
        <dbReference type="ARBA" id="ARBA00022801"/>
    </source>
</evidence>
<name>A0A482XE07_LAOST</name>
<comment type="caution">
    <text evidence="10">The sequence shown here is derived from an EMBL/GenBank/DDBJ whole genome shotgun (WGS) entry which is preliminary data.</text>
</comment>
<dbReference type="SMART" id="SM00490">
    <property type="entry name" value="HELICc"/>
    <property type="match status" value="1"/>
</dbReference>
<reference evidence="10 11" key="1">
    <citation type="journal article" date="2017" name="Gigascience">
        <title>Genome sequence of the small brown planthopper, Laodelphax striatellus.</title>
        <authorList>
            <person name="Zhu J."/>
            <person name="Jiang F."/>
            <person name="Wang X."/>
            <person name="Yang P."/>
            <person name="Bao Y."/>
            <person name="Zhao W."/>
            <person name="Wang W."/>
            <person name="Lu H."/>
            <person name="Wang Q."/>
            <person name="Cui N."/>
            <person name="Li J."/>
            <person name="Chen X."/>
            <person name="Luo L."/>
            <person name="Yu J."/>
            <person name="Kang L."/>
            <person name="Cui F."/>
        </authorList>
    </citation>
    <scope>NUCLEOTIDE SEQUENCE [LARGE SCALE GENOMIC DNA]</scope>
    <source>
        <strain evidence="10">Lst14</strain>
    </source>
</reference>
<feature type="region of interest" description="Disordered" evidence="7">
    <location>
        <begin position="304"/>
        <end position="472"/>
    </location>
</feature>
<feature type="coiled-coil region" evidence="6">
    <location>
        <begin position="261"/>
        <end position="304"/>
    </location>
</feature>
<feature type="compositionally biased region" description="Basic residues" evidence="7">
    <location>
        <begin position="386"/>
        <end position="396"/>
    </location>
</feature>
<dbReference type="InParanoid" id="A0A482XE07"/>
<dbReference type="CDD" id="cd18787">
    <property type="entry name" value="SF2_C_DEAD"/>
    <property type="match status" value="1"/>
</dbReference>
<dbReference type="Proteomes" id="UP000291343">
    <property type="component" value="Unassembled WGS sequence"/>
</dbReference>
<sequence>MLRKSPDIVIATPGRLIDHIRNAPSFSIDQVEVLILDEADRILDEYFQEQLHEIVKQCARTRQTLLFSATMTDAVRDLASVSLDKPVRIFVDNNQDVAFNLRQEFVNTSPIERAILASLVCRTFRSSSMVFVQTKFARRHSRPHHARSVSAVTSSDCTAIMSRAAAYCTLTAEFKDSEVDVLVATDVAARGLDIRNVKTVINFVMPPSLEHYIHRVGRTARAGRAGVSVSMCGESERKIVKEIIKRARNPVKSRIVPVEILEKYRKKVERLEPEIETILKEEEAERLLAKAENQANKVDNMIKEGKKGGERPREWFQSNKERMKEKERLKLGGEGKKNGKRKREDEEGELEVGKEGGGMKKKKGEDAAESRIKNEMNKVALLQARMAKRKGQKRKMNAVYDPANRAANGNAGGKKRKKTAFESDLTDVSQKNVKSLRYDASKHKRDEQRNNKFSNNNNNNKKKDFKKPKRWK</sequence>
<evidence type="ECO:0000256" key="5">
    <source>
        <dbReference type="RuleBase" id="RU000492"/>
    </source>
</evidence>
<dbReference type="InterPro" id="IPR014001">
    <property type="entry name" value="Helicase_ATP-bd"/>
</dbReference>
<dbReference type="GO" id="GO:0005829">
    <property type="term" value="C:cytosol"/>
    <property type="evidence" value="ECO:0007669"/>
    <property type="project" value="TreeGrafter"/>
</dbReference>
<dbReference type="GO" id="GO:0003676">
    <property type="term" value="F:nucleic acid binding"/>
    <property type="evidence" value="ECO:0007669"/>
    <property type="project" value="InterPro"/>
</dbReference>
<evidence type="ECO:0000256" key="3">
    <source>
        <dbReference type="ARBA" id="ARBA00022806"/>
    </source>
</evidence>
<dbReference type="Pfam" id="PF00271">
    <property type="entry name" value="Helicase_C"/>
    <property type="match status" value="1"/>
</dbReference>
<protein>
    <recommendedName>
        <fullName evidence="12">RNA helicase</fullName>
    </recommendedName>
</protein>
<dbReference type="PROSITE" id="PS51194">
    <property type="entry name" value="HELICASE_CTER"/>
    <property type="match status" value="1"/>
</dbReference>
<feature type="compositionally biased region" description="Basic and acidic residues" evidence="7">
    <location>
        <begin position="304"/>
        <end position="376"/>
    </location>
</feature>
<dbReference type="FunCoup" id="A0A482XE07">
    <property type="interactions" value="1449"/>
</dbReference>
<dbReference type="PROSITE" id="PS00039">
    <property type="entry name" value="DEAD_ATP_HELICASE"/>
    <property type="match status" value="1"/>
</dbReference>
<dbReference type="SMR" id="A0A482XE07"/>
<evidence type="ECO:0000259" key="8">
    <source>
        <dbReference type="PROSITE" id="PS51192"/>
    </source>
</evidence>
<dbReference type="PROSITE" id="PS51192">
    <property type="entry name" value="HELICASE_ATP_BIND_1"/>
    <property type="match status" value="1"/>
</dbReference>
<keyword evidence="6" id="KW-0175">Coiled coil</keyword>